<dbReference type="EMBL" id="FNAV01000041">
    <property type="protein sequence ID" value="SDF64900.1"/>
    <property type="molecule type" value="Genomic_DNA"/>
</dbReference>
<keyword evidence="9" id="KW-1185">Reference proteome</keyword>
<dbReference type="Proteomes" id="UP000198994">
    <property type="component" value="Unassembled WGS sequence"/>
</dbReference>
<dbReference type="RefSeq" id="WP_089964198.1">
    <property type="nucleotide sequence ID" value="NZ_FNAV01000041.1"/>
</dbReference>
<dbReference type="GO" id="GO:0004022">
    <property type="term" value="F:alcohol dehydrogenase (NAD+) activity"/>
    <property type="evidence" value="ECO:0007669"/>
    <property type="project" value="UniProtKB-EC"/>
</dbReference>
<dbReference type="CDD" id="cd08194">
    <property type="entry name" value="Fe-ADH-like"/>
    <property type="match status" value="1"/>
</dbReference>
<dbReference type="PANTHER" id="PTHR11496:SF102">
    <property type="entry name" value="ALCOHOL DEHYDROGENASE 4"/>
    <property type="match status" value="1"/>
</dbReference>
<gene>
    <name evidence="8" type="ORF">SAMN04488105_14117</name>
</gene>
<keyword evidence="3" id="KW-0560">Oxidoreductase</keyword>
<evidence type="ECO:0000256" key="1">
    <source>
        <dbReference type="ARBA" id="ARBA00001962"/>
    </source>
</evidence>
<proteinExistence type="inferred from homology"/>
<evidence type="ECO:0000313" key="9">
    <source>
        <dbReference type="Proteomes" id="UP000198994"/>
    </source>
</evidence>
<sequence>MMRILTTGDVRMAPGISAEAGPILADLGAKRPLVVVDPVVHQLGLADKMLSGLRDAGMTPQIFSAFSPDPTDAEAMDAVQIARSVDADCVVGIGGGSAMDVAKAVALLSVQTDSLRALSVPRIVDLPALPILCVPTTAGTGSEVTRAAVITDATTHEKLLLLGSSLQPKVALLDVELTLSCPYRVTVDSGLDALSHALEALVNRNATPYSDGLATQAMQLIGKSLETAARVPGDHAARSDMLLGACLAGMAVSHTSTALIHGMSRPIGAAFHVPHGMSNAMLMPLVTEWSAVSAPQAYGRAAKAMGLAEDPAALIDALKVLNARLEVPSLASLGISQETFRAAIPEMARQAIASGTPDNNLRRADEAQISDLYLTFLKNDAIS</sequence>
<comment type="catalytic activity">
    <reaction evidence="5">
        <text>a primary alcohol + NAD(+) = an aldehyde + NADH + H(+)</text>
        <dbReference type="Rhea" id="RHEA:10736"/>
        <dbReference type="ChEBI" id="CHEBI:15378"/>
        <dbReference type="ChEBI" id="CHEBI:15734"/>
        <dbReference type="ChEBI" id="CHEBI:17478"/>
        <dbReference type="ChEBI" id="CHEBI:57540"/>
        <dbReference type="ChEBI" id="CHEBI:57945"/>
        <dbReference type="EC" id="1.1.1.1"/>
    </reaction>
</comment>
<evidence type="ECO:0000259" key="7">
    <source>
        <dbReference type="Pfam" id="PF25137"/>
    </source>
</evidence>
<dbReference type="OrthoDB" id="9815791at2"/>
<dbReference type="Pfam" id="PF00465">
    <property type="entry name" value="Fe-ADH"/>
    <property type="match status" value="1"/>
</dbReference>
<dbReference type="PANTHER" id="PTHR11496">
    <property type="entry name" value="ALCOHOL DEHYDROGENASE"/>
    <property type="match status" value="1"/>
</dbReference>
<organism evidence="8 9">
    <name type="scientific">Salipiger thiooxidans</name>
    <dbReference type="NCBI Taxonomy" id="282683"/>
    <lineage>
        <taxon>Bacteria</taxon>
        <taxon>Pseudomonadati</taxon>
        <taxon>Pseudomonadota</taxon>
        <taxon>Alphaproteobacteria</taxon>
        <taxon>Rhodobacterales</taxon>
        <taxon>Roseobacteraceae</taxon>
        <taxon>Salipiger</taxon>
    </lineage>
</organism>
<keyword evidence="4" id="KW-0520">NAD</keyword>
<dbReference type="GO" id="GO:0046872">
    <property type="term" value="F:metal ion binding"/>
    <property type="evidence" value="ECO:0007669"/>
    <property type="project" value="InterPro"/>
</dbReference>
<dbReference type="Pfam" id="PF25137">
    <property type="entry name" value="ADH_Fe_C"/>
    <property type="match status" value="1"/>
</dbReference>
<dbReference type="InterPro" id="IPR001670">
    <property type="entry name" value="ADH_Fe/GldA"/>
</dbReference>
<evidence type="ECO:0000256" key="3">
    <source>
        <dbReference type="ARBA" id="ARBA00023002"/>
    </source>
</evidence>
<dbReference type="InterPro" id="IPR056798">
    <property type="entry name" value="ADH_Fe_C"/>
</dbReference>
<dbReference type="InterPro" id="IPR039697">
    <property type="entry name" value="Alcohol_dehydrogenase_Fe"/>
</dbReference>
<accession>A0A1G7MV30</accession>
<evidence type="ECO:0000256" key="5">
    <source>
        <dbReference type="ARBA" id="ARBA00049243"/>
    </source>
</evidence>
<evidence type="ECO:0000256" key="2">
    <source>
        <dbReference type="ARBA" id="ARBA00007358"/>
    </source>
</evidence>
<evidence type="ECO:0000313" key="8">
    <source>
        <dbReference type="EMBL" id="SDF64900.1"/>
    </source>
</evidence>
<evidence type="ECO:0000256" key="4">
    <source>
        <dbReference type="ARBA" id="ARBA00023027"/>
    </source>
</evidence>
<evidence type="ECO:0000259" key="6">
    <source>
        <dbReference type="Pfam" id="PF00465"/>
    </source>
</evidence>
<feature type="domain" description="Fe-containing alcohol dehydrogenase-like C-terminal" evidence="7">
    <location>
        <begin position="186"/>
        <end position="374"/>
    </location>
</feature>
<dbReference type="AlphaFoldDB" id="A0A1G7MV30"/>
<name>A0A1G7MV30_9RHOB</name>
<dbReference type="Gene3D" id="1.20.1090.10">
    <property type="entry name" value="Dehydroquinate synthase-like - alpha domain"/>
    <property type="match status" value="1"/>
</dbReference>
<dbReference type="FunFam" id="3.40.50.1970:FF:000003">
    <property type="entry name" value="Alcohol dehydrogenase, iron-containing"/>
    <property type="match status" value="1"/>
</dbReference>
<dbReference type="Gene3D" id="3.40.50.1970">
    <property type="match status" value="1"/>
</dbReference>
<comment type="similarity">
    <text evidence="2">Belongs to the iron-containing alcohol dehydrogenase family.</text>
</comment>
<dbReference type="InterPro" id="IPR018211">
    <property type="entry name" value="ADH_Fe_CS"/>
</dbReference>
<feature type="domain" description="Alcohol dehydrogenase iron-type/glycerol dehydrogenase GldA" evidence="6">
    <location>
        <begin position="10"/>
        <end position="174"/>
    </location>
</feature>
<dbReference type="STRING" id="282683.SAMN04488105_14117"/>
<dbReference type="PROSITE" id="PS00913">
    <property type="entry name" value="ADH_IRON_1"/>
    <property type="match status" value="1"/>
</dbReference>
<comment type="cofactor">
    <cofactor evidence="1">
        <name>Fe cation</name>
        <dbReference type="ChEBI" id="CHEBI:24875"/>
    </cofactor>
</comment>
<dbReference type="SUPFAM" id="SSF56796">
    <property type="entry name" value="Dehydroquinate synthase-like"/>
    <property type="match status" value="1"/>
</dbReference>
<reference evidence="9" key="1">
    <citation type="submission" date="2016-10" db="EMBL/GenBank/DDBJ databases">
        <authorList>
            <person name="Varghese N."/>
            <person name="Submissions S."/>
        </authorList>
    </citation>
    <scope>NUCLEOTIDE SEQUENCE [LARGE SCALE GENOMIC DNA]</scope>
    <source>
        <strain evidence="9">DSM 10146</strain>
    </source>
</reference>
<protein>
    <submittedName>
        <fullName evidence="8">Alcohol dehydrogenase, class IV</fullName>
    </submittedName>
</protein>